<dbReference type="EMBL" id="JBHSMZ010000001">
    <property type="protein sequence ID" value="MFC5547037.1"/>
    <property type="molecule type" value="Genomic_DNA"/>
</dbReference>
<dbReference type="Proteomes" id="UP001596086">
    <property type="component" value="Unassembled WGS sequence"/>
</dbReference>
<evidence type="ECO:0008006" key="3">
    <source>
        <dbReference type="Google" id="ProtNLM"/>
    </source>
</evidence>
<dbReference type="RefSeq" id="WP_379765569.1">
    <property type="nucleotide sequence ID" value="NZ_JBHSMZ010000001.1"/>
</dbReference>
<reference evidence="2" key="1">
    <citation type="journal article" date="2019" name="Int. J. Syst. Evol. Microbiol.">
        <title>The Global Catalogue of Microorganisms (GCM) 10K type strain sequencing project: providing services to taxonomists for standard genome sequencing and annotation.</title>
        <authorList>
            <consortium name="The Broad Institute Genomics Platform"/>
            <consortium name="The Broad Institute Genome Sequencing Center for Infectious Disease"/>
            <person name="Wu L."/>
            <person name="Ma J."/>
        </authorList>
    </citation>
    <scope>NUCLEOTIDE SEQUENCE [LARGE SCALE GENOMIC DNA]</scope>
    <source>
        <strain evidence="2">CGMCC 4.5798</strain>
    </source>
</reference>
<gene>
    <name evidence="1" type="ORF">ACFPO9_00740</name>
</gene>
<sequence length="406" mass="44685">MPKNKRPAPRKPAKPAAEADHEALAQNLVDLALEITEADPDDLQAAARKPQFEQDLLTLVRRALRRNHDEVLYGAIEAARYTDPECCRYLQEQIEEEAATLRLRDEDGDELEIDAFMIPLFVSSTGGLKADQVFQDDAAFEELSDSFRHTGLASADSRVVLLRYLYDLDEVDHIGYSGLQQMLKEAAASMRSKKLVAAPAIEASMRGWHASGYNPDDEAMELRFLLGFSLKHADDAFYKVPKDEAAADAYFESRMARYRMWAGTIQPLLARSLSPSNPAEIEINFLYQDLFYGAKGQGVAELGMLATLAEVNARLEELEREPDRIKAVVAPVDLVDHAALRINLYPLDGGPPLASVDKPLDLAADLETEMEDLCDGLGTVGLDGVLVARGFDAGGQPEGAEAYLSD</sequence>
<comment type="caution">
    <text evidence="1">The sequence shown here is derived from an EMBL/GenBank/DDBJ whole genome shotgun (WGS) entry which is preliminary data.</text>
</comment>
<accession>A0ABW0RSA9</accession>
<keyword evidence="2" id="KW-1185">Reference proteome</keyword>
<organism evidence="1 2">
    <name type="scientific">Massilia aerilata</name>
    <dbReference type="NCBI Taxonomy" id="453817"/>
    <lineage>
        <taxon>Bacteria</taxon>
        <taxon>Pseudomonadati</taxon>
        <taxon>Pseudomonadota</taxon>
        <taxon>Betaproteobacteria</taxon>
        <taxon>Burkholderiales</taxon>
        <taxon>Oxalobacteraceae</taxon>
        <taxon>Telluria group</taxon>
        <taxon>Massilia</taxon>
    </lineage>
</organism>
<evidence type="ECO:0000313" key="1">
    <source>
        <dbReference type="EMBL" id="MFC5547037.1"/>
    </source>
</evidence>
<evidence type="ECO:0000313" key="2">
    <source>
        <dbReference type="Proteomes" id="UP001596086"/>
    </source>
</evidence>
<proteinExistence type="predicted"/>
<name>A0ABW0RSA9_9BURK</name>
<protein>
    <recommendedName>
        <fullName evidence="3">DUF2863 family protein</fullName>
    </recommendedName>
</protein>